<evidence type="ECO:0000256" key="1">
    <source>
        <dbReference type="SAM" id="MobiDB-lite"/>
    </source>
</evidence>
<feature type="region of interest" description="Disordered" evidence="1">
    <location>
        <begin position="258"/>
        <end position="293"/>
    </location>
</feature>
<evidence type="ECO:0000313" key="2">
    <source>
        <dbReference type="EMBL" id="SDG24693.1"/>
    </source>
</evidence>
<accession>A0A1G7SNT5</accession>
<feature type="compositionally biased region" description="Polar residues" evidence="1">
    <location>
        <begin position="220"/>
        <end position="233"/>
    </location>
</feature>
<sequence length="451" mass="45584">MPVSQAPTEPQSDQAQRVRAQEAALRSASRTDRAAEAGRGAPAANTDPNRPAPSDRPPGKADGAHFTPPPEGTPEYSFADLVDVVNPLQHIPGVASVYQEVTGDEIKGASQVVGSTLYGGPIGLIGGAANAIIDEATGDDVGGHTLAALGMKEPESAGDTRLASGSGDPQGQPPASEATIARTSSTTKAVELASQPSQQAAASTDGQQPQDRGVHIAAASTGTTGRQASTAATATDGAPQANGVATGDNALAKVAQDLRQGGGQADQAQRQGASAQATAAQGSTDGNGNGVARGDAALSQLANDLRQGGTANTNAQASGGAQAGDTATRGEQPSPTQTQTARAADVPSDSDFFQIKDRHYTHSAEQNARDAAQRLEAAANTEAVPGQEADAATAYKTGESAPDAGQQQRRTASSASGNEPLPTPETQGMPENFAERMKNALDKYRAMQQAQ</sequence>
<dbReference type="EMBL" id="FNCE01000007">
    <property type="protein sequence ID" value="SDG24693.1"/>
    <property type="molecule type" value="Genomic_DNA"/>
</dbReference>
<feature type="compositionally biased region" description="Polar residues" evidence="1">
    <location>
        <begin position="329"/>
        <end position="341"/>
    </location>
</feature>
<gene>
    <name evidence="2" type="ORF">SAMN05216241_10786</name>
</gene>
<feature type="region of interest" description="Disordered" evidence="1">
    <location>
        <begin position="220"/>
        <end position="245"/>
    </location>
</feature>
<keyword evidence="3" id="KW-1185">Reference proteome</keyword>
<feature type="compositionally biased region" description="Polar residues" evidence="1">
    <location>
        <begin position="1"/>
        <end position="15"/>
    </location>
</feature>
<evidence type="ECO:0000313" key="3">
    <source>
        <dbReference type="Proteomes" id="UP000199415"/>
    </source>
</evidence>
<dbReference type="OrthoDB" id="5769175at2"/>
<name>A0A1G7SNT5_9PROT</name>
<feature type="compositionally biased region" description="Polar residues" evidence="1">
    <location>
        <begin position="309"/>
        <end position="319"/>
    </location>
</feature>
<proteinExistence type="predicted"/>
<feature type="region of interest" description="Disordered" evidence="1">
    <location>
        <begin position="376"/>
        <end position="451"/>
    </location>
</feature>
<organism evidence="2 3">
    <name type="scientific">Limimonas halophila</name>
    <dbReference type="NCBI Taxonomy" id="1082479"/>
    <lineage>
        <taxon>Bacteria</taxon>
        <taxon>Pseudomonadati</taxon>
        <taxon>Pseudomonadota</taxon>
        <taxon>Alphaproteobacteria</taxon>
        <taxon>Rhodospirillales</taxon>
        <taxon>Rhodovibrionaceae</taxon>
        <taxon>Limimonas</taxon>
    </lineage>
</organism>
<feature type="compositionally biased region" description="Low complexity" evidence="1">
    <location>
        <begin position="265"/>
        <end position="284"/>
    </location>
</feature>
<dbReference type="AlphaFoldDB" id="A0A1G7SNT5"/>
<dbReference type="RefSeq" id="WP_143006247.1">
    <property type="nucleotide sequence ID" value="NZ_FNCE01000007.1"/>
</dbReference>
<feature type="region of interest" description="Disordered" evidence="1">
    <location>
        <begin position="155"/>
        <end position="178"/>
    </location>
</feature>
<reference evidence="2 3" key="1">
    <citation type="submission" date="2016-10" db="EMBL/GenBank/DDBJ databases">
        <authorList>
            <person name="de Groot N.N."/>
        </authorList>
    </citation>
    <scope>NUCLEOTIDE SEQUENCE [LARGE SCALE GENOMIC DNA]</scope>
    <source>
        <strain evidence="2 3">DSM 25584</strain>
    </source>
</reference>
<feature type="compositionally biased region" description="Basic and acidic residues" evidence="1">
    <location>
        <begin position="433"/>
        <end position="445"/>
    </location>
</feature>
<dbReference type="Proteomes" id="UP000199415">
    <property type="component" value="Unassembled WGS sequence"/>
</dbReference>
<feature type="region of interest" description="Disordered" evidence="1">
    <location>
        <begin position="193"/>
        <end position="212"/>
    </location>
</feature>
<dbReference type="STRING" id="1082479.SAMN05216241_10786"/>
<protein>
    <submittedName>
        <fullName evidence="2">Uncharacterized protein</fullName>
    </submittedName>
</protein>
<feature type="compositionally biased region" description="Low complexity" evidence="1">
    <location>
        <begin position="193"/>
        <end position="203"/>
    </location>
</feature>
<feature type="region of interest" description="Disordered" evidence="1">
    <location>
        <begin position="308"/>
        <end position="348"/>
    </location>
</feature>
<feature type="region of interest" description="Disordered" evidence="1">
    <location>
        <begin position="1"/>
        <end position="77"/>
    </location>
</feature>
<feature type="compositionally biased region" description="Polar residues" evidence="1">
    <location>
        <begin position="405"/>
        <end position="417"/>
    </location>
</feature>